<dbReference type="Proteomes" id="UP000193144">
    <property type="component" value="Unassembled WGS sequence"/>
</dbReference>
<proteinExistence type="predicted"/>
<dbReference type="OrthoDB" id="10406132at2759"/>
<dbReference type="AlphaFoldDB" id="A0A1Y1ZTV0"/>
<comment type="caution">
    <text evidence="1">The sequence shown here is derived from an EMBL/GenBank/DDBJ whole genome shotgun (WGS) entry which is preliminary data.</text>
</comment>
<reference evidence="1 2" key="1">
    <citation type="submission" date="2016-07" db="EMBL/GenBank/DDBJ databases">
        <title>Pervasive Adenine N6-methylation of Active Genes in Fungi.</title>
        <authorList>
            <consortium name="DOE Joint Genome Institute"/>
            <person name="Mondo S.J."/>
            <person name="Dannebaum R.O."/>
            <person name="Kuo R.C."/>
            <person name="Labutti K."/>
            <person name="Haridas S."/>
            <person name="Kuo A."/>
            <person name="Salamov A."/>
            <person name="Ahrendt S.R."/>
            <person name="Lipzen A."/>
            <person name="Sullivan W."/>
            <person name="Andreopoulos W.B."/>
            <person name="Clum A."/>
            <person name="Lindquist E."/>
            <person name="Daum C."/>
            <person name="Ramamoorthy G.K."/>
            <person name="Gryganskyi A."/>
            <person name="Culley D."/>
            <person name="Magnuson J.K."/>
            <person name="James T.Y."/>
            <person name="O'Malley M.A."/>
            <person name="Stajich J.E."/>
            <person name="Spatafora J.W."/>
            <person name="Visel A."/>
            <person name="Grigoriev I.V."/>
        </authorList>
    </citation>
    <scope>NUCLEOTIDE SEQUENCE [LARGE SCALE GENOMIC DNA]</scope>
    <source>
        <strain evidence="1 2">CBS 115471</strain>
    </source>
</reference>
<name>A0A1Y1ZTV0_9PLEO</name>
<protein>
    <submittedName>
        <fullName evidence="1">Uncharacterized protein</fullName>
    </submittedName>
</protein>
<keyword evidence="2" id="KW-1185">Reference proteome</keyword>
<feature type="non-terminal residue" evidence="1">
    <location>
        <position position="1"/>
    </location>
</feature>
<dbReference type="EMBL" id="MCFA01000041">
    <property type="protein sequence ID" value="ORY13487.1"/>
    <property type="molecule type" value="Genomic_DNA"/>
</dbReference>
<organism evidence="1 2">
    <name type="scientific">Clohesyomyces aquaticus</name>
    <dbReference type="NCBI Taxonomy" id="1231657"/>
    <lineage>
        <taxon>Eukaryota</taxon>
        <taxon>Fungi</taxon>
        <taxon>Dikarya</taxon>
        <taxon>Ascomycota</taxon>
        <taxon>Pezizomycotina</taxon>
        <taxon>Dothideomycetes</taxon>
        <taxon>Pleosporomycetidae</taxon>
        <taxon>Pleosporales</taxon>
        <taxon>Lindgomycetaceae</taxon>
        <taxon>Clohesyomyces</taxon>
    </lineage>
</organism>
<evidence type="ECO:0000313" key="2">
    <source>
        <dbReference type="Proteomes" id="UP000193144"/>
    </source>
</evidence>
<sequence length="52" mass="5795">SFTLPYFVNEVSLPATLPTVEEIKSTTEILNKHMSEASGKVRGRLCFSSNTY</sequence>
<evidence type="ECO:0000313" key="1">
    <source>
        <dbReference type="EMBL" id="ORY13487.1"/>
    </source>
</evidence>
<accession>A0A1Y1ZTV0</accession>
<gene>
    <name evidence="1" type="ORF">BCR34DRAFT_561971</name>
</gene>